<evidence type="ECO:0000256" key="1">
    <source>
        <dbReference type="SAM" id="Coils"/>
    </source>
</evidence>
<dbReference type="AlphaFoldDB" id="A0AAX6I7U9"/>
<name>A0AAX6I7U9_IRIPA</name>
<organism evidence="3 4">
    <name type="scientific">Iris pallida</name>
    <name type="common">Sweet iris</name>
    <dbReference type="NCBI Taxonomy" id="29817"/>
    <lineage>
        <taxon>Eukaryota</taxon>
        <taxon>Viridiplantae</taxon>
        <taxon>Streptophyta</taxon>
        <taxon>Embryophyta</taxon>
        <taxon>Tracheophyta</taxon>
        <taxon>Spermatophyta</taxon>
        <taxon>Magnoliopsida</taxon>
        <taxon>Liliopsida</taxon>
        <taxon>Asparagales</taxon>
        <taxon>Iridaceae</taxon>
        <taxon>Iridoideae</taxon>
        <taxon>Irideae</taxon>
        <taxon>Iris</taxon>
    </lineage>
</organism>
<feature type="compositionally biased region" description="Basic and acidic residues" evidence="2">
    <location>
        <begin position="290"/>
        <end position="360"/>
    </location>
</feature>
<feature type="compositionally biased region" description="Basic residues" evidence="2">
    <location>
        <begin position="361"/>
        <end position="377"/>
    </location>
</feature>
<feature type="region of interest" description="Disordered" evidence="2">
    <location>
        <begin position="216"/>
        <end position="670"/>
    </location>
</feature>
<dbReference type="PANTHER" id="PTHR36143:SF4">
    <property type="entry name" value="OS08G0177500 PROTEIN"/>
    <property type="match status" value="1"/>
</dbReference>
<feature type="compositionally biased region" description="Polar residues" evidence="2">
    <location>
        <begin position="541"/>
        <end position="553"/>
    </location>
</feature>
<feature type="compositionally biased region" description="Basic and acidic residues" evidence="2">
    <location>
        <begin position="527"/>
        <end position="540"/>
    </location>
</feature>
<proteinExistence type="predicted"/>
<feature type="compositionally biased region" description="Polar residues" evidence="2">
    <location>
        <begin position="220"/>
        <end position="236"/>
    </location>
</feature>
<feature type="compositionally biased region" description="Polar residues" evidence="2">
    <location>
        <begin position="619"/>
        <end position="643"/>
    </location>
</feature>
<sequence length="670" mass="75776">MLLELKKKSTRMRRNQRVVVLLVLALAAAVLGVVLLHKLREGRVSALLLQDRDRHVVKLQLVVQREREKSREMKRKLEDRRDKIFVLKNQKVELANKLSESKEMVDHLQTIQDEMEATLSEKQNQINMLSEKNEQSVATNLQVAALTELVKQKEAEVEELKQRLMKLTPTQNNPTAQEEIKERGISKANEGTQQEGIPTEGKWVNFRTNADDEGFKAQGEVSQGQQNKNPTNFQDNENSEEGHEMNQVNSPEIKEQSEVPKDDQRKTSEIKEKEKENAKDEMSQVSTTEIQEHDETPKNDEGKADRVDEKEKEDARDGKLEASDRNTPEKLEKIDSSQDGNEKQVGPEEMKMAGEGGETRRHGRRSKKRTKRRRKSNSRGWNLERKRDGNLGKAQKDENLSKNQDNATNILVEGDEGLKRESQINSEGNTEAREEEQIPDIQNQGDDSEKQNESVSNATVPDDTPVDEGMKTEEEQTNSEVKPEVATEERVDDNNQQVSNTENQQGAESVEGNRGDGGKQNDTPLEEVLKTEATEERPDDSNQQLPNTQNQGVNRIIMEEGKKVKSTEGKSEVSENLHNDADDNSSDEKVVDTADFVQDKESGAEMQVEVTKEEEDAKTTSNMEQAEIQSQISQNTIDTTWESSVGELKEAEGVELTDDEENQNSEDSIA</sequence>
<dbReference type="Proteomes" id="UP001140949">
    <property type="component" value="Unassembled WGS sequence"/>
</dbReference>
<evidence type="ECO:0000313" key="3">
    <source>
        <dbReference type="EMBL" id="KAJ6849289.1"/>
    </source>
</evidence>
<accession>A0AAX6I7U9</accession>
<feature type="region of interest" description="Disordered" evidence="2">
    <location>
        <begin position="171"/>
        <end position="204"/>
    </location>
</feature>
<dbReference type="EMBL" id="JANAVB010003599">
    <property type="protein sequence ID" value="KAJ6849289.1"/>
    <property type="molecule type" value="Genomic_DNA"/>
</dbReference>
<feature type="compositionally biased region" description="Polar residues" evidence="2">
    <location>
        <begin position="494"/>
        <end position="507"/>
    </location>
</feature>
<comment type="caution">
    <text evidence="3">The sequence shown here is derived from an EMBL/GenBank/DDBJ whole genome shotgun (WGS) entry which is preliminary data.</text>
</comment>
<feature type="compositionally biased region" description="Basic and acidic residues" evidence="2">
    <location>
        <begin position="252"/>
        <end position="282"/>
    </location>
</feature>
<keyword evidence="1" id="KW-0175">Coiled coil</keyword>
<gene>
    <name evidence="3" type="ORF">M6B38_269870</name>
</gene>
<evidence type="ECO:0000256" key="2">
    <source>
        <dbReference type="SAM" id="MobiDB-lite"/>
    </source>
</evidence>
<reference evidence="3" key="1">
    <citation type="journal article" date="2023" name="GigaByte">
        <title>Genome assembly of the bearded iris, Iris pallida Lam.</title>
        <authorList>
            <person name="Bruccoleri R.E."/>
            <person name="Oakeley E.J."/>
            <person name="Faust A.M.E."/>
            <person name="Altorfer M."/>
            <person name="Dessus-Babus S."/>
            <person name="Burckhardt D."/>
            <person name="Oertli M."/>
            <person name="Naumann U."/>
            <person name="Petersen F."/>
            <person name="Wong J."/>
        </authorList>
    </citation>
    <scope>NUCLEOTIDE SEQUENCE</scope>
    <source>
        <strain evidence="3">GSM-AAB239-AS_SAM_17_03QT</strain>
    </source>
</reference>
<feature type="compositionally biased region" description="Basic and acidic residues" evidence="2">
    <location>
        <begin position="557"/>
        <end position="603"/>
    </location>
</feature>
<dbReference type="PANTHER" id="PTHR36143">
    <property type="entry name" value="OS08G0177500 PROTEIN"/>
    <property type="match status" value="1"/>
</dbReference>
<feature type="compositionally biased region" description="Acidic residues" evidence="2">
    <location>
        <begin position="653"/>
        <end position="670"/>
    </location>
</feature>
<protein>
    <submittedName>
        <fullName evidence="3">Uncharacterized protein</fullName>
    </submittedName>
</protein>
<feature type="compositionally biased region" description="Basic and acidic residues" evidence="2">
    <location>
        <begin position="382"/>
        <end position="400"/>
    </location>
</feature>
<feature type="compositionally biased region" description="Basic and acidic residues" evidence="2">
    <location>
        <begin position="481"/>
        <end position="493"/>
    </location>
</feature>
<feature type="coiled-coil region" evidence="1">
    <location>
        <begin position="63"/>
        <end position="163"/>
    </location>
</feature>
<evidence type="ECO:0000313" key="4">
    <source>
        <dbReference type="Proteomes" id="UP001140949"/>
    </source>
</evidence>
<keyword evidence="4" id="KW-1185">Reference proteome</keyword>
<reference evidence="3" key="2">
    <citation type="submission" date="2023-04" db="EMBL/GenBank/DDBJ databases">
        <authorList>
            <person name="Bruccoleri R.E."/>
            <person name="Oakeley E.J."/>
            <person name="Faust A.-M."/>
            <person name="Dessus-Babus S."/>
            <person name="Altorfer M."/>
            <person name="Burckhardt D."/>
            <person name="Oertli M."/>
            <person name="Naumann U."/>
            <person name="Petersen F."/>
            <person name="Wong J."/>
        </authorList>
    </citation>
    <scope>NUCLEOTIDE SEQUENCE</scope>
    <source>
        <strain evidence="3">GSM-AAB239-AS_SAM_17_03QT</strain>
        <tissue evidence="3">Leaf</tissue>
    </source>
</reference>